<organism evidence="1 2">
    <name type="scientific">Dipteronia sinensis</name>
    <dbReference type="NCBI Taxonomy" id="43782"/>
    <lineage>
        <taxon>Eukaryota</taxon>
        <taxon>Viridiplantae</taxon>
        <taxon>Streptophyta</taxon>
        <taxon>Embryophyta</taxon>
        <taxon>Tracheophyta</taxon>
        <taxon>Spermatophyta</taxon>
        <taxon>Magnoliopsida</taxon>
        <taxon>eudicotyledons</taxon>
        <taxon>Gunneridae</taxon>
        <taxon>Pentapetalae</taxon>
        <taxon>rosids</taxon>
        <taxon>malvids</taxon>
        <taxon>Sapindales</taxon>
        <taxon>Sapindaceae</taxon>
        <taxon>Hippocastanoideae</taxon>
        <taxon>Acereae</taxon>
        <taxon>Dipteronia</taxon>
    </lineage>
</organism>
<protein>
    <submittedName>
        <fullName evidence="1">Uncharacterized protein</fullName>
    </submittedName>
</protein>
<sequence length="135" mass="16100">MKLLNETLDRRGDYVLHRYAVFDQFRWSTIEVYSISLLIWHIATDLIYYNELYDVYGDYDAPNSRIISKCLSDYMFYLFVFRLSMLPEGIDERSSNDTSADAVRFFKSRSFHIKSAACKKLLQEDFNVKQKKRGY</sequence>
<gene>
    <name evidence="1" type="ORF">Dsin_014281</name>
</gene>
<dbReference type="AlphaFoldDB" id="A0AAE0E9S9"/>
<keyword evidence="2" id="KW-1185">Reference proteome</keyword>
<reference evidence="1" key="1">
    <citation type="journal article" date="2023" name="Plant J.">
        <title>Genome sequences and population genomics provide insights into the demographic history, inbreeding, and mutation load of two 'living fossil' tree species of Dipteronia.</title>
        <authorList>
            <person name="Feng Y."/>
            <person name="Comes H.P."/>
            <person name="Chen J."/>
            <person name="Zhu S."/>
            <person name="Lu R."/>
            <person name="Zhang X."/>
            <person name="Li P."/>
            <person name="Qiu J."/>
            <person name="Olsen K.M."/>
            <person name="Qiu Y."/>
        </authorList>
    </citation>
    <scope>NUCLEOTIDE SEQUENCE</scope>
    <source>
        <tissue evidence="1">Leaf</tissue>
    </source>
</reference>
<dbReference type="Proteomes" id="UP001281410">
    <property type="component" value="Unassembled WGS sequence"/>
</dbReference>
<accession>A0AAE0E9S9</accession>
<comment type="caution">
    <text evidence="1">The sequence shown here is derived from an EMBL/GenBank/DDBJ whole genome shotgun (WGS) entry which is preliminary data.</text>
</comment>
<name>A0AAE0E9S9_9ROSI</name>
<evidence type="ECO:0000313" key="2">
    <source>
        <dbReference type="Proteomes" id="UP001281410"/>
    </source>
</evidence>
<evidence type="ECO:0000313" key="1">
    <source>
        <dbReference type="EMBL" id="KAK3220311.1"/>
    </source>
</evidence>
<dbReference type="EMBL" id="JANJYJ010000004">
    <property type="protein sequence ID" value="KAK3220311.1"/>
    <property type="molecule type" value="Genomic_DNA"/>
</dbReference>
<proteinExistence type="predicted"/>